<dbReference type="InterPro" id="IPR004046">
    <property type="entry name" value="GST_C"/>
</dbReference>
<organism evidence="5 6">
    <name type="scientific">Chaetomium strumarium</name>
    <dbReference type="NCBI Taxonomy" id="1170767"/>
    <lineage>
        <taxon>Eukaryota</taxon>
        <taxon>Fungi</taxon>
        <taxon>Dikarya</taxon>
        <taxon>Ascomycota</taxon>
        <taxon>Pezizomycotina</taxon>
        <taxon>Sordariomycetes</taxon>
        <taxon>Sordariomycetidae</taxon>
        <taxon>Sordariales</taxon>
        <taxon>Chaetomiaceae</taxon>
        <taxon>Chaetomium</taxon>
    </lineage>
</organism>
<dbReference type="InterPro" id="IPR040079">
    <property type="entry name" value="Glutathione_S-Trfase"/>
</dbReference>
<dbReference type="Pfam" id="PF14497">
    <property type="entry name" value="GST_C_3"/>
    <property type="match status" value="1"/>
</dbReference>
<keyword evidence="2" id="KW-0812">Transmembrane</keyword>
<dbReference type="InterPro" id="IPR004045">
    <property type="entry name" value="Glutathione_S-Trfase_N"/>
</dbReference>
<dbReference type="RefSeq" id="XP_062717965.1">
    <property type="nucleotide sequence ID" value="XM_062863760.1"/>
</dbReference>
<dbReference type="GeneID" id="87882589"/>
<keyword evidence="2" id="KW-1133">Transmembrane helix</keyword>
<dbReference type="CDD" id="cd03046">
    <property type="entry name" value="GST_N_GTT1_like"/>
    <property type="match status" value="1"/>
</dbReference>
<accession>A0AAJ0GM34</accession>
<dbReference type="InterPro" id="IPR036249">
    <property type="entry name" value="Thioredoxin-like_sf"/>
</dbReference>
<protein>
    <recommendedName>
        <fullName evidence="7">Glutathione S-transferase</fullName>
    </recommendedName>
</protein>
<sequence length="272" mass="30714">MAVQAKVKLHWLNGSRAQSTLWLLEELQIPYEIQIYHRQQNMLAPPELRKIHPLGKSPVVTIESPASAEPVVLAESAFIVQYLCDHFAKGKTLVPQRWKDGQENEVGGETEEWMRYQYLLYYVEGSFMVTVFLHYILSGLGGNRVPFFIRPVTAFIANQIIGILVFPNMKRHFTMMEQFLATSPGGGDYMCGRNLTSADIMLSYPLIAGKEGGFDAMGKWDKGSFQETFPRLHAYIGRLADQPGWNRSVDKIQEIDGDFSILPAPGKPSARM</sequence>
<dbReference type="InterPro" id="IPR036282">
    <property type="entry name" value="Glutathione-S-Trfase_C_sf"/>
</dbReference>
<dbReference type="Gene3D" id="1.20.1050.10">
    <property type="match status" value="1"/>
</dbReference>
<comment type="similarity">
    <text evidence="1">Belongs to the GST superfamily.</text>
</comment>
<dbReference type="PANTHER" id="PTHR44051">
    <property type="entry name" value="GLUTATHIONE S-TRANSFERASE-RELATED"/>
    <property type="match status" value="1"/>
</dbReference>
<evidence type="ECO:0000256" key="2">
    <source>
        <dbReference type="SAM" id="Phobius"/>
    </source>
</evidence>
<feature type="transmembrane region" description="Helical" evidence="2">
    <location>
        <begin position="118"/>
        <end position="136"/>
    </location>
</feature>
<dbReference type="AlphaFoldDB" id="A0AAJ0GM34"/>
<keyword evidence="6" id="KW-1185">Reference proteome</keyword>
<dbReference type="SUPFAM" id="SSF52833">
    <property type="entry name" value="Thioredoxin-like"/>
    <property type="match status" value="1"/>
</dbReference>
<evidence type="ECO:0000313" key="5">
    <source>
        <dbReference type="EMBL" id="KAK3302185.1"/>
    </source>
</evidence>
<comment type="caution">
    <text evidence="5">The sequence shown here is derived from an EMBL/GenBank/DDBJ whole genome shotgun (WGS) entry which is preliminary data.</text>
</comment>
<dbReference type="SFLD" id="SFLDS00019">
    <property type="entry name" value="Glutathione_Transferase_(cytos"/>
    <property type="match status" value="1"/>
</dbReference>
<feature type="domain" description="GST N-terminal" evidence="3">
    <location>
        <begin position="4"/>
        <end position="91"/>
    </location>
</feature>
<gene>
    <name evidence="5" type="ORF">B0T15DRAFT_295653</name>
</gene>
<dbReference type="PANTHER" id="PTHR44051:SF9">
    <property type="entry name" value="GLUTATHIONE S-TRANSFERASE 1"/>
    <property type="match status" value="1"/>
</dbReference>
<evidence type="ECO:0000256" key="1">
    <source>
        <dbReference type="ARBA" id="ARBA00007409"/>
    </source>
</evidence>
<dbReference type="SUPFAM" id="SSF47616">
    <property type="entry name" value="GST C-terminal domain-like"/>
    <property type="match status" value="1"/>
</dbReference>
<reference evidence="5" key="1">
    <citation type="journal article" date="2023" name="Mol. Phylogenet. Evol.">
        <title>Genome-scale phylogeny and comparative genomics of the fungal order Sordariales.</title>
        <authorList>
            <person name="Hensen N."/>
            <person name="Bonometti L."/>
            <person name="Westerberg I."/>
            <person name="Brannstrom I.O."/>
            <person name="Guillou S."/>
            <person name="Cros-Aarteil S."/>
            <person name="Calhoun S."/>
            <person name="Haridas S."/>
            <person name="Kuo A."/>
            <person name="Mondo S."/>
            <person name="Pangilinan J."/>
            <person name="Riley R."/>
            <person name="LaButti K."/>
            <person name="Andreopoulos B."/>
            <person name="Lipzen A."/>
            <person name="Chen C."/>
            <person name="Yan M."/>
            <person name="Daum C."/>
            <person name="Ng V."/>
            <person name="Clum A."/>
            <person name="Steindorff A."/>
            <person name="Ohm R.A."/>
            <person name="Martin F."/>
            <person name="Silar P."/>
            <person name="Natvig D.O."/>
            <person name="Lalanne C."/>
            <person name="Gautier V."/>
            <person name="Ament-Velasquez S.L."/>
            <person name="Kruys A."/>
            <person name="Hutchinson M.I."/>
            <person name="Powell A.J."/>
            <person name="Barry K."/>
            <person name="Miller A.N."/>
            <person name="Grigoriev I.V."/>
            <person name="Debuchy R."/>
            <person name="Gladieux P."/>
            <person name="Hiltunen Thoren M."/>
            <person name="Johannesson H."/>
        </authorList>
    </citation>
    <scope>NUCLEOTIDE SEQUENCE</scope>
    <source>
        <strain evidence="5">CBS 333.67</strain>
    </source>
</reference>
<evidence type="ECO:0000259" key="3">
    <source>
        <dbReference type="PROSITE" id="PS50404"/>
    </source>
</evidence>
<reference evidence="5" key="2">
    <citation type="submission" date="2023-06" db="EMBL/GenBank/DDBJ databases">
        <authorList>
            <consortium name="Lawrence Berkeley National Laboratory"/>
            <person name="Mondo S.J."/>
            <person name="Hensen N."/>
            <person name="Bonometti L."/>
            <person name="Westerberg I."/>
            <person name="Brannstrom I.O."/>
            <person name="Guillou S."/>
            <person name="Cros-Aarteil S."/>
            <person name="Calhoun S."/>
            <person name="Haridas S."/>
            <person name="Kuo A."/>
            <person name="Pangilinan J."/>
            <person name="Riley R."/>
            <person name="Labutti K."/>
            <person name="Andreopoulos B."/>
            <person name="Lipzen A."/>
            <person name="Chen C."/>
            <person name="Yanf M."/>
            <person name="Daum C."/>
            <person name="Ng V."/>
            <person name="Clum A."/>
            <person name="Steindorff A."/>
            <person name="Ohm R."/>
            <person name="Martin F."/>
            <person name="Silar P."/>
            <person name="Natvig D."/>
            <person name="Lalanne C."/>
            <person name="Gautier V."/>
            <person name="Ament-Velasquez S.L."/>
            <person name="Kruys A."/>
            <person name="Hutchinson M.I."/>
            <person name="Powell A.J."/>
            <person name="Barry K."/>
            <person name="Miller A.N."/>
            <person name="Grigoriev I.V."/>
            <person name="Debuchy R."/>
            <person name="Gladieux P."/>
            <person name="Thoren M.H."/>
            <person name="Johannesson H."/>
        </authorList>
    </citation>
    <scope>NUCLEOTIDE SEQUENCE</scope>
    <source>
        <strain evidence="5">CBS 333.67</strain>
    </source>
</reference>
<evidence type="ECO:0000313" key="6">
    <source>
        <dbReference type="Proteomes" id="UP001273166"/>
    </source>
</evidence>
<dbReference type="InterPro" id="IPR010987">
    <property type="entry name" value="Glutathione-S-Trfase_C-like"/>
</dbReference>
<dbReference type="EMBL" id="JAUDZG010000007">
    <property type="protein sequence ID" value="KAK3302185.1"/>
    <property type="molecule type" value="Genomic_DNA"/>
</dbReference>
<dbReference type="Gene3D" id="3.40.30.10">
    <property type="entry name" value="Glutaredoxin"/>
    <property type="match status" value="1"/>
</dbReference>
<keyword evidence="2" id="KW-0472">Membrane</keyword>
<name>A0AAJ0GM34_9PEZI</name>
<dbReference type="Pfam" id="PF13409">
    <property type="entry name" value="GST_N_2"/>
    <property type="match status" value="1"/>
</dbReference>
<dbReference type="PROSITE" id="PS50405">
    <property type="entry name" value="GST_CTER"/>
    <property type="match status" value="1"/>
</dbReference>
<feature type="transmembrane region" description="Helical" evidence="2">
    <location>
        <begin position="148"/>
        <end position="166"/>
    </location>
</feature>
<evidence type="ECO:0000259" key="4">
    <source>
        <dbReference type="PROSITE" id="PS50405"/>
    </source>
</evidence>
<proteinExistence type="inferred from homology"/>
<evidence type="ECO:0008006" key="7">
    <source>
        <dbReference type="Google" id="ProtNLM"/>
    </source>
</evidence>
<dbReference type="PROSITE" id="PS50404">
    <property type="entry name" value="GST_NTER"/>
    <property type="match status" value="1"/>
</dbReference>
<feature type="domain" description="GST C-terminal" evidence="4">
    <location>
        <begin position="109"/>
        <end position="259"/>
    </location>
</feature>
<dbReference type="Proteomes" id="UP001273166">
    <property type="component" value="Unassembled WGS sequence"/>
</dbReference>